<comment type="similarity">
    <text evidence="2">Belongs to the cytochrome P450 family.</text>
</comment>
<evidence type="ECO:0000256" key="1">
    <source>
        <dbReference type="ARBA" id="ARBA00004167"/>
    </source>
</evidence>
<evidence type="ECO:0000313" key="13">
    <source>
        <dbReference type="Proteomes" id="UP001370490"/>
    </source>
</evidence>
<sequence>MEGVFYYSLSLAIIIFLLFKLHAKHKSRKKLPPSPPSIPVIGHLHLLKRPIYGTLQSMSNKYGQVMLLKFGMRRVLVVSSASSFEECFTTNDIIFSSRPWRLRAKQLNYDHTTIDTAPYGDLWRNLRRFMTLEIFSSSRLTTTSALRQEEVRLWASGFLRHYQREGLTKIELKAKFTEISFNIITMMIVGRRFHGEYVRDTEEAAHVRQFMEEIFEIYGEKDMGENLPFLYWIDCGGVKKRRQRFKEKLDNFLERWIDDCIPTNTTSDSTERTVMGILLSLQKTQPEFYTNDIIKGIILLLVLGGTDTTSTTMGWAMSLLMNHPEVMKKARDEIDNTVGQSRLLVEQDLPNLIYLKNIINETLRLYPPAPLLVPRYTSEDCVVSSFDVPRGTTLMVNAWAVQRDPKVWKNPNSFIPERFEAGGEIGCGLVPFGGGRRGCPGSVLGTRMIALALGTLIQLFEWEWVNDEEVGMAESFTFALSKAGPLEFICKPRHAAASSVLGPHEVQLWVSELVKQIQCRGTLKVELKLKLIEISFNIMTMMLTSKRYYGEDVRDAKEATIFRELMEIFGISGPLNLGEFLPHLQLFDVKGVEKKTPPSNFTCSNKYGEIFILRLGTRKALVVSSPSAVEECFNDNDIHFSKRPRTLVGKILNYNYTTIAAAPYGDLWRNLRRITALQIFSSSSLALYYGENVNDVEEAKKFKNLMKEHVEIGTTSNLGDFFPILQWMGSLGLERKMLALMKNMDSFLENLLTQRCAILPTNGSKSGEEEKKVMIDDLLSLQEREPEYCTDDIIKGNIMALLIAGTETSAVTMEWAISLLLNHPEAMKKARREIDENVGLDRLLDEQDLSKLTYLQNIIKETLRHYPPTPLLLPHETSKDSVIGGFSVPAGTMVIVNAWAIQRDTKLWEQPTKFIPERFESEDKEEYSWIPFGTGRRGCPGVGLANRVIGLTLGTLIQAFELRRVNGDEEIVMTEGSGITMPKLKPLRAICSPGPTIFHAVNQNNI</sequence>
<dbReference type="SUPFAM" id="SSF48264">
    <property type="entry name" value="Cytochrome P450"/>
    <property type="match status" value="2"/>
</dbReference>
<dbReference type="InterPro" id="IPR050651">
    <property type="entry name" value="Plant_Cytochrome_P450_Monoox"/>
</dbReference>
<dbReference type="PROSITE" id="PS00086">
    <property type="entry name" value="CYTOCHROME_P450"/>
    <property type="match status" value="2"/>
</dbReference>
<accession>A0AAN8VR71</accession>
<keyword evidence="9" id="KW-0503">Monooxygenase</keyword>
<keyword evidence="3 11" id="KW-0349">Heme</keyword>
<evidence type="ECO:0000256" key="5">
    <source>
        <dbReference type="ARBA" id="ARBA00022723"/>
    </source>
</evidence>
<dbReference type="InterPro" id="IPR001128">
    <property type="entry name" value="Cyt_P450"/>
</dbReference>
<evidence type="ECO:0000256" key="10">
    <source>
        <dbReference type="ARBA" id="ARBA00023136"/>
    </source>
</evidence>
<evidence type="ECO:0000256" key="11">
    <source>
        <dbReference type="PIRSR" id="PIRSR602401-1"/>
    </source>
</evidence>
<dbReference type="Gene3D" id="1.10.630.10">
    <property type="entry name" value="Cytochrome P450"/>
    <property type="match status" value="2"/>
</dbReference>
<evidence type="ECO:0000256" key="8">
    <source>
        <dbReference type="ARBA" id="ARBA00023004"/>
    </source>
</evidence>
<comment type="cofactor">
    <cofactor evidence="11">
        <name>heme</name>
        <dbReference type="ChEBI" id="CHEBI:30413"/>
    </cofactor>
</comment>
<dbReference type="GO" id="GO:0020037">
    <property type="term" value="F:heme binding"/>
    <property type="evidence" value="ECO:0007669"/>
    <property type="project" value="InterPro"/>
</dbReference>
<keyword evidence="13" id="KW-1185">Reference proteome</keyword>
<keyword evidence="5 11" id="KW-0479">Metal-binding</keyword>
<dbReference type="FunFam" id="1.10.630.10:FF:000023">
    <property type="entry name" value="Cytochrome P450 family protein"/>
    <property type="match status" value="2"/>
</dbReference>
<keyword evidence="8 11" id="KW-0408">Iron</keyword>
<proteinExistence type="inferred from homology"/>
<feature type="binding site" description="axial binding residue" evidence="11">
    <location>
        <position position="939"/>
    </location>
    <ligand>
        <name>heme</name>
        <dbReference type="ChEBI" id="CHEBI:30413"/>
    </ligand>
    <ligandPart>
        <name>Fe</name>
        <dbReference type="ChEBI" id="CHEBI:18248"/>
    </ligandPart>
</feature>
<gene>
    <name evidence="12" type="ORF">RJ641_029199</name>
</gene>
<organism evidence="12 13">
    <name type="scientific">Dillenia turbinata</name>
    <dbReference type="NCBI Taxonomy" id="194707"/>
    <lineage>
        <taxon>Eukaryota</taxon>
        <taxon>Viridiplantae</taxon>
        <taxon>Streptophyta</taxon>
        <taxon>Embryophyta</taxon>
        <taxon>Tracheophyta</taxon>
        <taxon>Spermatophyta</taxon>
        <taxon>Magnoliopsida</taxon>
        <taxon>eudicotyledons</taxon>
        <taxon>Gunneridae</taxon>
        <taxon>Pentapetalae</taxon>
        <taxon>Dilleniales</taxon>
        <taxon>Dilleniaceae</taxon>
        <taxon>Dillenia</taxon>
    </lineage>
</organism>
<dbReference type="InterPro" id="IPR002401">
    <property type="entry name" value="Cyt_P450_E_grp-I"/>
</dbReference>
<protein>
    <submittedName>
        <fullName evidence="12">Cytochrome P450</fullName>
    </submittedName>
</protein>
<dbReference type="Proteomes" id="UP001370490">
    <property type="component" value="Unassembled WGS sequence"/>
</dbReference>
<evidence type="ECO:0000256" key="9">
    <source>
        <dbReference type="ARBA" id="ARBA00023033"/>
    </source>
</evidence>
<keyword evidence="6" id="KW-1133">Transmembrane helix</keyword>
<keyword evidence="4" id="KW-0812">Transmembrane</keyword>
<dbReference type="PANTHER" id="PTHR47947">
    <property type="entry name" value="CYTOCHROME P450 82C3-RELATED"/>
    <property type="match status" value="1"/>
</dbReference>
<dbReference type="Pfam" id="PF00067">
    <property type="entry name" value="p450"/>
    <property type="match status" value="3"/>
</dbReference>
<reference evidence="12 13" key="1">
    <citation type="submission" date="2023-12" db="EMBL/GenBank/DDBJ databases">
        <title>A high-quality genome assembly for Dillenia turbinata (Dilleniales).</title>
        <authorList>
            <person name="Chanderbali A."/>
        </authorList>
    </citation>
    <scope>NUCLEOTIDE SEQUENCE [LARGE SCALE GENOMIC DNA]</scope>
    <source>
        <strain evidence="12">LSX21</strain>
        <tissue evidence="12">Leaf</tissue>
    </source>
</reference>
<keyword evidence="10" id="KW-0472">Membrane</keyword>
<dbReference type="GO" id="GO:0016020">
    <property type="term" value="C:membrane"/>
    <property type="evidence" value="ECO:0007669"/>
    <property type="project" value="UniProtKB-SubCell"/>
</dbReference>
<dbReference type="PRINTS" id="PR00463">
    <property type="entry name" value="EP450I"/>
</dbReference>
<keyword evidence="7" id="KW-0560">Oxidoreductase</keyword>
<dbReference type="GO" id="GO:0004497">
    <property type="term" value="F:monooxygenase activity"/>
    <property type="evidence" value="ECO:0007669"/>
    <property type="project" value="UniProtKB-KW"/>
</dbReference>
<dbReference type="EMBL" id="JBAMMX010000005">
    <property type="protein sequence ID" value="KAK6939668.1"/>
    <property type="molecule type" value="Genomic_DNA"/>
</dbReference>
<dbReference type="InterPro" id="IPR036396">
    <property type="entry name" value="Cyt_P450_sf"/>
</dbReference>
<comment type="subcellular location">
    <subcellularLocation>
        <location evidence="1">Membrane</location>
        <topology evidence="1">Single-pass membrane protein</topology>
    </subcellularLocation>
</comment>
<dbReference type="AlphaFoldDB" id="A0AAN8VR71"/>
<evidence type="ECO:0000256" key="7">
    <source>
        <dbReference type="ARBA" id="ARBA00023002"/>
    </source>
</evidence>
<evidence type="ECO:0000313" key="12">
    <source>
        <dbReference type="EMBL" id="KAK6939668.1"/>
    </source>
</evidence>
<dbReference type="InterPro" id="IPR017972">
    <property type="entry name" value="Cyt_P450_CS"/>
</dbReference>
<evidence type="ECO:0000256" key="6">
    <source>
        <dbReference type="ARBA" id="ARBA00022989"/>
    </source>
</evidence>
<dbReference type="PANTHER" id="PTHR47947:SF62">
    <property type="entry name" value="CYTOCHROME P450, FAMILY 81, SUBFAMILY D, POLYPEPTIDE 5"/>
    <property type="match status" value="1"/>
</dbReference>
<dbReference type="GO" id="GO:0005506">
    <property type="term" value="F:iron ion binding"/>
    <property type="evidence" value="ECO:0007669"/>
    <property type="project" value="InterPro"/>
</dbReference>
<dbReference type="GO" id="GO:0016705">
    <property type="term" value="F:oxidoreductase activity, acting on paired donors, with incorporation or reduction of molecular oxygen"/>
    <property type="evidence" value="ECO:0007669"/>
    <property type="project" value="InterPro"/>
</dbReference>
<dbReference type="PRINTS" id="PR00385">
    <property type="entry name" value="P450"/>
</dbReference>
<evidence type="ECO:0000256" key="4">
    <source>
        <dbReference type="ARBA" id="ARBA00022692"/>
    </source>
</evidence>
<evidence type="ECO:0000256" key="2">
    <source>
        <dbReference type="ARBA" id="ARBA00010617"/>
    </source>
</evidence>
<name>A0AAN8VR71_9MAGN</name>
<comment type="caution">
    <text evidence="12">The sequence shown here is derived from an EMBL/GenBank/DDBJ whole genome shotgun (WGS) entry which is preliminary data.</text>
</comment>
<evidence type="ECO:0000256" key="3">
    <source>
        <dbReference type="ARBA" id="ARBA00022617"/>
    </source>
</evidence>